<dbReference type="InterPro" id="IPR013785">
    <property type="entry name" value="Aldolase_TIM"/>
</dbReference>
<sequence length="728" mass="80538">MNPWLEIESSGKLKLGGVTVFEKLVPVLALELDGIAEEKAKLELAEEQLNAAGYQARYEDREKGISFTLSLTYKDGEEVILGSVRYESASEMVGGKCRTLHARQGIRLFAGQPVRSQSAPQPPRYMALHLHKDWWTRPAFGSSWSELPPRTQSLTSELENGRHMTIVPITGSQLKTEIIGAKQEEGLCLNTSAYAGGYANIESPAFAISLGDTPFESAKLAMKFAMEASGSLGKLREERRYPEMFEYLGWCSWDAFYYDISEQGLLDKAAELKEKGVPAKWMIIDAGWSDDDDYALKSFEAHPEKFPGGLARAVGKLKANDGMRWIGVWHTLIGYWNGIARNSELAIRHQSALTATRCGKLVPAPSAEAAFPFWNEWHRGLKQSGVDFVKVDYQSVLSNMLGHSGAIGSTAREAHEALEASVGKNFDSAMINCMGMASENVFNRANSALSRNSDDFFPSEPQGFAEHVMQNVYNAVVHGTVFWTDWDMWWTKHVDAAVHSLLRALSGGPIYVSDKVGETDKESLLPLVYSDGRIARAEQPGLPTADCLYADPTAAEMPLKVWNKKGVHSFVGAFHLHGAAGKLNGNISRLDIAAYRQQEEDTLVYEHFSGEARVFRAGNNGREEASWPFELSRGEAKLFKGCPLREGTAIIGLADKYLSADGVLESAVHEGRWSVKLREGGRFVWYSENEPSGVEVNGKATEAARIGDRLYEVRTMATGDPVWIRWQS</sequence>
<dbReference type="InterPro" id="IPR017853">
    <property type="entry name" value="GH"/>
</dbReference>
<protein>
    <recommendedName>
        <fullName evidence="4">Raffinose synthase</fullName>
    </recommendedName>
</protein>
<evidence type="ECO:0008006" key="4">
    <source>
        <dbReference type="Google" id="ProtNLM"/>
    </source>
</evidence>
<comment type="caution">
    <text evidence="2">The sequence shown here is derived from an EMBL/GenBank/DDBJ whole genome shotgun (WGS) entry which is preliminary data.</text>
</comment>
<dbReference type="PANTHER" id="PTHR31268">
    <property type="match status" value="1"/>
</dbReference>
<organism evidence="2 3">
    <name type="scientific">Paenibacillus glycanilyticus</name>
    <dbReference type="NCBI Taxonomy" id="126569"/>
    <lineage>
        <taxon>Bacteria</taxon>
        <taxon>Bacillati</taxon>
        <taxon>Bacillota</taxon>
        <taxon>Bacilli</taxon>
        <taxon>Bacillales</taxon>
        <taxon>Paenibacillaceae</taxon>
        <taxon>Paenibacillus</taxon>
    </lineage>
</organism>
<dbReference type="SUPFAM" id="SSF51445">
    <property type="entry name" value="(Trans)glycosidases"/>
    <property type="match status" value="1"/>
</dbReference>
<dbReference type="EMBL" id="BSSQ01000035">
    <property type="protein sequence ID" value="GLX71489.1"/>
    <property type="molecule type" value="Genomic_DNA"/>
</dbReference>
<dbReference type="Pfam" id="PF05691">
    <property type="entry name" value="Raffinose_syn"/>
    <property type="match status" value="2"/>
</dbReference>
<dbReference type="Gene3D" id="3.20.20.70">
    <property type="entry name" value="Aldolase class I"/>
    <property type="match status" value="1"/>
</dbReference>
<dbReference type="InterPro" id="IPR008811">
    <property type="entry name" value="Glycosyl_hydrolases_36"/>
</dbReference>
<gene>
    <name evidence="2" type="ORF">MU1_58390</name>
</gene>
<keyword evidence="3" id="KW-1185">Reference proteome</keyword>
<proteinExistence type="predicted"/>
<dbReference type="PANTHER" id="PTHR31268:SF32">
    <property type="entry name" value="GALACTINOL--SUCROSE GALACTOSYLTRANSFERASE 2-RELATED"/>
    <property type="match status" value="1"/>
</dbReference>
<reference evidence="2 3" key="1">
    <citation type="submission" date="2023-03" db="EMBL/GenBank/DDBJ databases">
        <title>Draft genome sequence of the bacteria which degrade cell wall of Tricholomamatutake.</title>
        <authorList>
            <person name="Konishi Y."/>
            <person name="Fukuta Y."/>
            <person name="Shirasaka N."/>
        </authorList>
    </citation>
    <scope>NUCLEOTIDE SEQUENCE [LARGE SCALE GENOMIC DNA]</scope>
    <source>
        <strain evidence="3">mu1</strain>
    </source>
</reference>
<keyword evidence="1" id="KW-0119">Carbohydrate metabolism</keyword>
<evidence type="ECO:0000256" key="1">
    <source>
        <dbReference type="ARBA" id="ARBA00023277"/>
    </source>
</evidence>
<accession>A0ABQ6GKT1</accession>
<name>A0ABQ6GKT1_9BACL</name>
<evidence type="ECO:0000313" key="2">
    <source>
        <dbReference type="EMBL" id="GLX71489.1"/>
    </source>
</evidence>
<evidence type="ECO:0000313" key="3">
    <source>
        <dbReference type="Proteomes" id="UP001157114"/>
    </source>
</evidence>
<dbReference type="Proteomes" id="UP001157114">
    <property type="component" value="Unassembled WGS sequence"/>
</dbReference>
<dbReference type="RefSeq" id="WP_284242303.1">
    <property type="nucleotide sequence ID" value="NZ_BSSQ01000035.1"/>
</dbReference>